<comment type="caution">
    <text evidence="2">The sequence shown here is derived from an EMBL/GenBank/DDBJ whole genome shotgun (WGS) entry which is preliminary data.</text>
</comment>
<keyword evidence="1" id="KW-1133">Transmembrane helix</keyword>
<dbReference type="Proteomes" id="UP000286806">
    <property type="component" value="Unassembled WGS sequence"/>
</dbReference>
<evidence type="ECO:0000313" key="3">
    <source>
        <dbReference type="Proteomes" id="UP000286806"/>
    </source>
</evidence>
<evidence type="ECO:0008006" key="4">
    <source>
        <dbReference type="Google" id="ProtNLM"/>
    </source>
</evidence>
<gene>
    <name evidence="2" type="ORF">SFMTTN_0377</name>
</gene>
<dbReference type="EMBL" id="BGOW01000002">
    <property type="protein sequence ID" value="GBL44577.1"/>
    <property type="molecule type" value="Genomic_DNA"/>
</dbReference>
<proteinExistence type="predicted"/>
<accession>A0A401JAD0</accession>
<protein>
    <recommendedName>
        <fullName evidence="4">DUF4260 family protein</fullName>
    </recommendedName>
</protein>
<keyword evidence="1" id="KW-0812">Transmembrane</keyword>
<sequence>MLGYLVNAQLGTRAYNITHSKLLPSLLGIFAISTGNALCMALTLIWFVHIGIDRLLGYGLKYAEGFKFTHLGVIGRREGEPRGRYLPCGK</sequence>
<keyword evidence="1" id="KW-0472">Membrane</keyword>
<name>A0A401JAD0_9PROT</name>
<dbReference type="InterPro" id="IPR025356">
    <property type="entry name" value="DUF4260"/>
</dbReference>
<organism evidence="2 3">
    <name type="scientific">Sulfuriferula multivorans</name>
    <dbReference type="NCBI Taxonomy" id="1559896"/>
    <lineage>
        <taxon>Bacteria</taxon>
        <taxon>Pseudomonadati</taxon>
        <taxon>Pseudomonadota</taxon>
        <taxon>Betaproteobacteria</taxon>
        <taxon>Nitrosomonadales</taxon>
        <taxon>Sulfuricellaceae</taxon>
        <taxon>Sulfuriferula</taxon>
    </lineage>
</organism>
<evidence type="ECO:0000256" key="1">
    <source>
        <dbReference type="SAM" id="Phobius"/>
    </source>
</evidence>
<evidence type="ECO:0000313" key="2">
    <source>
        <dbReference type="EMBL" id="GBL44577.1"/>
    </source>
</evidence>
<feature type="transmembrane region" description="Helical" evidence="1">
    <location>
        <begin position="26"/>
        <end position="48"/>
    </location>
</feature>
<dbReference type="AlphaFoldDB" id="A0A401JAD0"/>
<keyword evidence="3" id="KW-1185">Reference proteome</keyword>
<dbReference type="Pfam" id="PF14079">
    <property type="entry name" value="DUF4260"/>
    <property type="match status" value="1"/>
</dbReference>
<reference evidence="2 3" key="1">
    <citation type="journal article" date="2019" name="Front. Microbiol.">
        <title>Genomes of Neutrophilic Sulfur-Oxidizing Chemolithoautotrophs Representing 9 Proteobacterial Species From 8 Genera.</title>
        <authorList>
            <person name="Watanabe T."/>
            <person name="Kojima H."/>
            <person name="Umezawa K."/>
            <person name="Hori C."/>
            <person name="Takasuka T.E."/>
            <person name="Kato Y."/>
            <person name="Fukui M."/>
        </authorList>
    </citation>
    <scope>NUCLEOTIDE SEQUENCE [LARGE SCALE GENOMIC DNA]</scope>
    <source>
        <strain evidence="2 3">TTN</strain>
    </source>
</reference>